<dbReference type="RefSeq" id="WP_324618973.1">
    <property type="nucleotide sequence ID" value="NZ_JAYKOT010000002.1"/>
</dbReference>
<gene>
    <name evidence="1" type="ORF">VLK81_02475</name>
</gene>
<protein>
    <recommendedName>
        <fullName evidence="3">DNA-directed DNA polymerase</fullName>
    </recommendedName>
</protein>
<dbReference type="SUPFAM" id="SSF53098">
    <property type="entry name" value="Ribonuclease H-like"/>
    <property type="match status" value="1"/>
</dbReference>
<sequence length="585" mass="67909">MDDLLFYDIEVFKYNSMVVFKNIEGETVKVFSSHLDGLGEYLDKGLITKQGFEDLGDFIKDKTLVGYNNHFYDDKILYAMSKNLPQSLIKTWNDSLIQGRSEVGIKKIENCRTIDCFQQIDVSKPSLKKVEGNMGLSIVESKVPFDLDRVLTPKENLETLKYCEYDVEQTIKIYKMRKDYFESKKKIVDMIEEERLRDRAYKWNTTSIVGQILKPTRKAPSRRLVNDELLELVPGEVADMWRQLDTTIDFKFKKKKVIVQEFGNVIEFGWGGLHGVPKGFIERKDVRLADVNSMYPNILILLDGLKDKTEYYKRVLDYRLKLKAEGRKEEQAPYKLILNSTYGLLNNQYSQLNNPHLAYSICIYGQISLYVLSQRLANIGAEIININTDGVGYVYSGTDDEIVKKEWEKEFGLTLGTDYFKRWIQTDVNNYIAITDTDEVKTKGGDVNKYKKNLYFANNDIRVVQIALVDYLIHEKPVQNTIIENLDNPLLYQYVLKAGSTFQGTVIADEPDKVLSTKVNRVFAKKGKGVELLKKRRDGGLVKYTDTPKNMFVWNGDVSEIENFKDLIDIQWYYDLTMKNLERWR</sequence>
<dbReference type="InterPro" id="IPR043502">
    <property type="entry name" value="DNA/RNA_pol_sf"/>
</dbReference>
<reference evidence="1 2" key="1">
    <citation type="submission" date="2024-01" db="EMBL/GenBank/DDBJ databases">
        <title>Complete genome sequence of Citroniella saccharovorans strain M6.X9, isolated from human fecal sample.</title>
        <authorList>
            <person name="Cheng G."/>
            <person name="Westerholm M."/>
            <person name="Schnurer A."/>
        </authorList>
    </citation>
    <scope>NUCLEOTIDE SEQUENCE [LARGE SCALE GENOMIC DNA]</scope>
    <source>
        <strain evidence="1 2">DSM 29873</strain>
    </source>
</reference>
<name>A0AAW9MSN9_9FIRM</name>
<proteinExistence type="predicted"/>
<organism evidence="1 2">
    <name type="scientific">Citroniella saccharovorans</name>
    <dbReference type="NCBI Taxonomy" id="2053367"/>
    <lineage>
        <taxon>Bacteria</taxon>
        <taxon>Bacillati</taxon>
        <taxon>Bacillota</taxon>
        <taxon>Tissierellia</taxon>
        <taxon>Tissierellales</taxon>
        <taxon>Peptoniphilaceae</taxon>
        <taxon>Citroniella</taxon>
    </lineage>
</organism>
<dbReference type="InterPro" id="IPR023211">
    <property type="entry name" value="DNA_pol_palm_dom_sf"/>
</dbReference>
<dbReference type="Gene3D" id="3.90.1600.10">
    <property type="entry name" value="Palm domain of DNA polymerase"/>
    <property type="match status" value="1"/>
</dbReference>
<evidence type="ECO:0000313" key="2">
    <source>
        <dbReference type="Proteomes" id="UP001357733"/>
    </source>
</evidence>
<keyword evidence="2" id="KW-1185">Reference proteome</keyword>
<evidence type="ECO:0008006" key="3">
    <source>
        <dbReference type="Google" id="ProtNLM"/>
    </source>
</evidence>
<dbReference type="Proteomes" id="UP001357733">
    <property type="component" value="Unassembled WGS sequence"/>
</dbReference>
<comment type="caution">
    <text evidence="1">The sequence shown here is derived from an EMBL/GenBank/DDBJ whole genome shotgun (WGS) entry which is preliminary data.</text>
</comment>
<dbReference type="EMBL" id="JAYKOT010000002">
    <property type="protein sequence ID" value="MEB3428898.1"/>
    <property type="molecule type" value="Genomic_DNA"/>
</dbReference>
<evidence type="ECO:0000313" key="1">
    <source>
        <dbReference type="EMBL" id="MEB3428898.1"/>
    </source>
</evidence>
<accession>A0AAW9MSN9</accession>
<dbReference type="SUPFAM" id="SSF56672">
    <property type="entry name" value="DNA/RNA polymerases"/>
    <property type="match status" value="1"/>
</dbReference>
<dbReference type="InterPro" id="IPR012337">
    <property type="entry name" value="RNaseH-like_sf"/>
</dbReference>
<dbReference type="AlphaFoldDB" id="A0AAW9MSN9"/>